<dbReference type="InterPro" id="IPR013715">
    <property type="entry name" value="DUF1746"/>
</dbReference>
<keyword evidence="2" id="KW-0812">Transmembrane</keyword>
<evidence type="ECO:0000259" key="3">
    <source>
        <dbReference type="Pfam" id="PF08508"/>
    </source>
</evidence>
<dbReference type="AlphaFoldDB" id="A0A8E2E9D2"/>
<feature type="compositionally biased region" description="Polar residues" evidence="1">
    <location>
        <begin position="1"/>
        <end position="12"/>
    </location>
</feature>
<dbReference type="GO" id="GO:0005783">
    <property type="term" value="C:endoplasmic reticulum"/>
    <property type="evidence" value="ECO:0007669"/>
    <property type="project" value="TreeGrafter"/>
</dbReference>
<reference evidence="4 5" key="1">
    <citation type="journal article" date="2016" name="Nat. Commun.">
        <title>Ectomycorrhizal ecology is imprinted in the genome of the dominant symbiotic fungus Cenococcum geophilum.</title>
        <authorList>
            <consortium name="DOE Joint Genome Institute"/>
            <person name="Peter M."/>
            <person name="Kohler A."/>
            <person name="Ohm R.A."/>
            <person name="Kuo A."/>
            <person name="Krutzmann J."/>
            <person name="Morin E."/>
            <person name="Arend M."/>
            <person name="Barry K.W."/>
            <person name="Binder M."/>
            <person name="Choi C."/>
            <person name="Clum A."/>
            <person name="Copeland A."/>
            <person name="Grisel N."/>
            <person name="Haridas S."/>
            <person name="Kipfer T."/>
            <person name="LaButti K."/>
            <person name="Lindquist E."/>
            <person name="Lipzen A."/>
            <person name="Maire R."/>
            <person name="Meier B."/>
            <person name="Mihaltcheva S."/>
            <person name="Molinier V."/>
            <person name="Murat C."/>
            <person name="Poggeler S."/>
            <person name="Quandt C.A."/>
            <person name="Sperisen C."/>
            <person name="Tritt A."/>
            <person name="Tisserant E."/>
            <person name="Crous P.W."/>
            <person name="Henrissat B."/>
            <person name="Nehls U."/>
            <person name="Egli S."/>
            <person name="Spatafora J.W."/>
            <person name="Grigoriev I.V."/>
            <person name="Martin F.M."/>
        </authorList>
    </citation>
    <scope>NUCLEOTIDE SEQUENCE [LARGE SCALE GENOMIC DNA]</scope>
    <source>
        <strain evidence="4 5">CBS 459.81</strain>
    </source>
</reference>
<dbReference type="Pfam" id="PF08508">
    <property type="entry name" value="DUF1746"/>
    <property type="match status" value="1"/>
</dbReference>
<dbReference type="PANTHER" id="PTHR39405">
    <property type="entry name" value="DSC E3 UBIQUITIN LIGASE COMPLEX SUBUNIT 4"/>
    <property type="match status" value="1"/>
</dbReference>
<dbReference type="EMBL" id="KV744985">
    <property type="protein sequence ID" value="OCK79831.1"/>
    <property type="molecule type" value="Genomic_DNA"/>
</dbReference>
<dbReference type="OrthoDB" id="5428737at2759"/>
<sequence>MNDEASSSTVQPQHEDNTTSDTEHATENETAEGARKQEVAEQRSIRAKGKRLKFLETLLRELDMIIFLELITIYYLDCSFFWFFVRAIIHLVLLTPLPDFRVMPPRDEQRAFLPMILAPFIICFILHLTFARPSAGEDTRGYLHGGLMIDFIGQQGPTPKLHLAALDICVLGLQLVMLSVHVKRRKLRRNLPSTPGLGTAEEATHAGGSAEAIPPVTNPDQDADAEERGVLRRADTISVAGGEPDEEDELLPSASSEGSSSRSSAHRTDLLDALTAGQVVVANLYVVDTLLQEHESYQAFLQTRSSGVVNSSGASPGSGGLVAALPGARFGATIRMRLGGG</sequence>
<feature type="compositionally biased region" description="Low complexity" evidence="1">
    <location>
        <begin position="253"/>
        <end position="263"/>
    </location>
</feature>
<protein>
    <submittedName>
        <fullName evidence="4">DUF1746-domain-containing protein</fullName>
    </submittedName>
</protein>
<feature type="region of interest" description="Disordered" evidence="1">
    <location>
        <begin position="237"/>
        <end position="264"/>
    </location>
</feature>
<evidence type="ECO:0000313" key="4">
    <source>
        <dbReference type="EMBL" id="OCK79831.1"/>
    </source>
</evidence>
<feature type="transmembrane region" description="Helical" evidence="2">
    <location>
        <begin position="161"/>
        <end position="180"/>
    </location>
</feature>
<gene>
    <name evidence="4" type="ORF">K432DRAFT_417068</name>
</gene>
<feature type="transmembrane region" description="Helical" evidence="2">
    <location>
        <begin position="58"/>
        <end position="75"/>
    </location>
</feature>
<feature type="region of interest" description="Disordered" evidence="1">
    <location>
        <begin position="1"/>
        <end position="42"/>
    </location>
</feature>
<name>A0A8E2E9D2_9PEZI</name>
<feature type="domain" description="DUF1746" evidence="3">
    <location>
        <begin position="61"/>
        <end position="177"/>
    </location>
</feature>
<accession>A0A8E2E9D2</accession>
<keyword evidence="5" id="KW-1185">Reference proteome</keyword>
<evidence type="ECO:0000256" key="2">
    <source>
        <dbReference type="SAM" id="Phobius"/>
    </source>
</evidence>
<feature type="compositionally biased region" description="Basic and acidic residues" evidence="1">
    <location>
        <begin position="13"/>
        <end position="42"/>
    </location>
</feature>
<evidence type="ECO:0000256" key="1">
    <source>
        <dbReference type="SAM" id="MobiDB-lite"/>
    </source>
</evidence>
<dbReference type="InterPro" id="IPR038967">
    <property type="entry name" value="Dsc4-like"/>
</dbReference>
<dbReference type="Proteomes" id="UP000250266">
    <property type="component" value="Unassembled WGS sequence"/>
</dbReference>
<organism evidence="4 5">
    <name type="scientific">Lepidopterella palustris CBS 459.81</name>
    <dbReference type="NCBI Taxonomy" id="1314670"/>
    <lineage>
        <taxon>Eukaryota</taxon>
        <taxon>Fungi</taxon>
        <taxon>Dikarya</taxon>
        <taxon>Ascomycota</taxon>
        <taxon>Pezizomycotina</taxon>
        <taxon>Dothideomycetes</taxon>
        <taxon>Pleosporomycetidae</taxon>
        <taxon>Mytilinidiales</taxon>
        <taxon>Argynnaceae</taxon>
        <taxon>Lepidopterella</taxon>
    </lineage>
</organism>
<feature type="region of interest" description="Disordered" evidence="1">
    <location>
        <begin position="190"/>
        <end position="224"/>
    </location>
</feature>
<dbReference type="PANTHER" id="PTHR39405:SF1">
    <property type="entry name" value="DSC E3 UBIQUITIN LIGASE COMPLEX SUBUNIT 4"/>
    <property type="match status" value="1"/>
</dbReference>
<proteinExistence type="predicted"/>
<evidence type="ECO:0000313" key="5">
    <source>
        <dbReference type="Proteomes" id="UP000250266"/>
    </source>
</evidence>
<dbReference type="GO" id="GO:0032933">
    <property type="term" value="P:SREBP signaling pathway"/>
    <property type="evidence" value="ECO:0007669"/>
    <property type="project" value="InterPro"/>
</dbReference>
<feature type="transmembrane region" description="Helical" evidence="2">
    <location>
        <begin position="112"/>
        <end position="130"/>
    </location>
</feature>
<keyword evidence="2" id="KW-1133">Transmembrane helix</keyword>
<dbReference type="GO" id="GO:0044695">
    <property type="term" value="C:Dsc E3 ubiquitin ligase complex"/>
    <property type="evidence" value="ECO:0007669"/>
    <property type="project" value="InterPro"/>
</dbReference>
<keyword evidence="2" id="KW-0472">Membrane</keyword>